<evidence type="ECO:0000256" key="7">
    <source>
        <dbReference type="ARBA" id="ARBA00023146"/>
    </source>
</evidence>
<keyword evidence="12" id="KW-1185">Reference proteome</keyword>
<dbReference type="PROSITE" id="PS00178">
    <property type="entry name" value="AA_TRNA_LIGASE_I"/>
    <property type="match status" value="1"/>
</dbReference>
<dbReference type="Gene3D" id="1.10.730.10">
    <property type="entry name" value="Isoleucyl-tRNA Synthetase, Domain 1"/>
    <property type="match status" value="1"/>
</dbReference>
<dbReference type="EMBL" id="CAJFDH010000001">
    <property type="protein sequence ID" value="CAD5207174.1"/>
    <property type="molecule type" value="Genomic_DNA"/>
</dbReference>
<dbReference type="OrthoDB" id="15954at2759"/>
<keyword evidence="4 9" id="KW-0547">Nucleotide-binding</keyword>
<dbReference type="GO" id="GO:0032543">
    <property type="term" value="P:mitochondrial translation"/>
    <property type="evidence" value="ECO:0007669"/>
    <property type="project" value="TreeGrafter"/>
</dbReference>
<organism evidence="11 12">
    <name type="scientific">Bursaphelenchus okinawaensis</name>
    <dbReference type="NCBI Taxonomy" id="465554"/>
    <lineage>
        <taxon>Eukaryota</taxon>
        <taxon>Metazoa</taxon>
        <taxon>Ecdysozoa</taxon>
        <taxon>Nematoda</taxon>
        <taxon>Chromadorea</taxon>
        <taxon>Rhabditida</taxon>
        <taxon>Tylenchina</taxon>
        <taxon>Tylenchomorpha</taxon>
        <taxon>Aphelenchoidea</taxon>
        <taxon>Aphelenchoididae</taxon>
        <taxon>Bursaphelenchus</taxon>
    </lineage>
</organism>
<proteinExistence type="inferred from homology"/>
<dbReference type="CDD" id="cd00812">
    <property type="entry name" value="LeuRS_core"/>
    <property type="match status" value="1"/>
</dbReference>
<dbReference type="InterPro" id="IPR001412">
    <property type="entry name" value="aa-tRNA-synth_I_CS"/>
</dbReference>
<name>A0A811JVM0_9BILA</name>
<dbReference type="Pfam" id="PF00133">
    <property type="entry name" value="tRNA-synt_1"/>
    <property type="match status" value="2"/>
</dbReference>
<dbReference type="Proteomes" id="UP000783686">
    <property type="component" value="Unassembled WGS sequence"/>
</dbReference>
<keyword evidence="3 9" id="KW-0436">Ligase</keyword>
<keyword evidence="7 9" id="KW-0030">Aminoacyl-tRNA synthetase</keyword>
<accession>A0A811JVM0</accession>
<dbReference type="InterPro" id="IPR002302">
    <property type="entry name" value="Leu-tRNA-ligase"/>
</dbReference>
<dbReference type="AlphaFoldDB" id="A0A811JVM0"/>
<dbReference type="SUPFAM" id="SSF52374">
    <property type="entry name" value="Nucleotidylyl transferase"/>
    <property type="match status" value="1"/>
</dbReference>
<evidence type="ECO:0000313" key="12">
    <source>
        <dbReference type="Proteomes" id="UP000614601"/>
    </source>
</evidence>
<feature type="domain" description="Aminoacyl-tRNA synthetase class Ia" evidence="10">
    <location>
        <begin position="24"/>
        <end position="492"/>
    </location>
</feature>
<keyword evidence="5 9" id="KW-0067">ATP-binding</keyword>
<evidence type="ECO:0000256" key="4">
    <source>
        <dbReference type="ARBA" id="ARBA00022741"/>
    </source>
</evidence>
<evidence type="ECO:0000256" key="3">
    <source>
        <dbReference type="ARBA" id="ARBA00022598"/>
    </source>
</evidence>
<dbReference type="PANTHER" id="PTHR43740">
    <property type="entry name" value="LEUCYL-TRNA SYNTHETASE"/>
    <property type="match status" value="1"/>
</dbReference>
<dbReference type="InterPro" id="IPR002300">
    <property type="entry name" value="aa-tRNA-synth_Ia"/>
</dbReference>
<evidence type="ECO:0000256" key="1">
    <source>
        <dbReference type="ARBA" id="ARBA00005594"/>
    </source>
</evidence>
<keyword evidence="6 9" id="KW-0648">Protein biosynthesis</keyword>
<dbReference type="GO" id="GO:0005524">
    <property type="term" value="F:ATP binding"/>
    <property type="evidence" value="ECO:0007669"/>
    <property type="project" value="UniProtKB-KW"/>
</dbReference>
<feature type="domain" description="Aminoacyl-tRNA synthetase class Ia" evidence="10">
    <location>
        <begin position="531"/>
        <end position="572"/>
    </location>
</feature>
<evidence type="ECO:0000256" key="5">
    <source>
        <dbReference type="ARBA" id="ARBA00022840"/>
    </source>
</evidence>
<dbReference type="EMBL" id="CAJFCW020000001">
    <property type="protein sequence ID" value="CAG9084634.1"/>
    <property type="molecule type" value="Genomic_DNA"/>
</dbReference>
<evidence type="ECO:0000256" key="9">
    <source>
        <dbReference type="RuleBase" id="RU363035"/>
    </source>
</evidence>
<evidence type="ECO:0000256" key="2">
    <source>
        <dbReference type="ARBA" id="ARBA00013164"/>
    </source>
</evidence>
<protein>
    <recommendedName>
        <fullName evidence="2">leucine--tRNA ligase</fullName>
        <ecNumber evidence="2">6.1.1.4</ecNumber>
    </recommendedName>
    <alternativeName>
        <fullName evidence="8">Leucyl-tRNA synthetase</fullName>
    </alternativeName>
</protein>
<reference evidence="11" key="1">
    <citation type="submission" date="2020-09" db="EMBL/GenBank/DDBJ databases">
        <authorList>
            <person name="Kikuchi T."/>
        </authorList>
    </citation>
    <scope>NUCLEOTIDE SEQUENCE</scope>
    <source>
        <strain evidence="11">SH1</strain>
    </source>
</reference>
<evidence type="ECO:0000256" key="6">
    <source>
        <dbReference type="ARBA" id="ARBA00022917"/>
    </source>
</evidence>
<dbReference type="SUPFAM" id="SSF47323">
    <property type="entry name" value="Anticodon-binding domain of a subclass of class I aminoacyl-tRNA synthetases"/>
    <property type="match status" value="1"/>
</dbReference>
<dbReference type="InterPro" id="IPR014729">
    <property type="entry name" value="Rossmann-like_a/b/a_fold"/>
</dbReference>
<evidence type="ECO:0000313" key="11">
    <source>
        <dbReference type="EMBL" id="CAD5207174.1"/>
    </source>
</evidence>
<dbReference type="GO" id="GO:0006429">
    <property type="term" value="P:leucyl-tRNA aminoacylation"/>
    <property type="evidence" value="ECO:0007669"/>
    <property type="project" value="InterPro"/>
</dbReference>
<dbReference type="GO" id="GO:0005739">
    <property type="term" value="C:mitochondrion"/>
    <property type="evidence" value="ECO:0007669"/>
    <property type="project" value="TreeGrafter"/>
</dbReference>
<dbReference type="Proteomes" id="UP000614601">
    <property type="component" value="Unassembled WGS sequence"/>
</dbReference>
<comment type="similarity">
    <text evidence="1 9">Belongs to the class-I aminoacyl-tRNA synthetase family.</text>
</comment>
<dbReference type="Gene3D" id="3.40.50.620">
    <property type="entry name" value="HUPs"/>
    <property type="match status" value="2"/>
</dbReference>
<dbReference type="FunFam" id="3.40.50.620:FF:000003">
    <property type="entry name" value="Leucine--tRNA ligase"/>
    <property type="match status" value="1"/>
</dbReference>
<gene>
    <name evidence="11" type="ORF">BOKJ2_LOCUS1858</name>
</gene>
<dbReference type="PANTHER" id="PTHR43740:SF2">
    <property type="entry name" value="LEUCINE--TRNA LIGASE, MITOCHONDRIAL"/>
    <property type="match status" value="1"/>
</dbReference>
<dbReference type="EC" id="6.1.1.4" evidence="2"/>
<dbReference type="PRINTS" id="PR00985">
    <property type="entry name" value="TRNASYNTHLEU"/>
</dbReference>
<evidence type="ECO:0000256" key="8">
    <source>
        <dbReference type="ARBA" id="ARBA00030520"/>
    </source>
</evidence>
<dbReference type="GO" id="GO:0004823">
    <property type="term" value="F:leucine-tRNA ligase activity"/>
    <property type="evidence" value="ECO:0007669"/>
    <property type="project" value="UniProtKB-EC"/>
</dbReference>
<sequence length="826" mass="94938">MLKRCLTVTSRSLQIKGWKSKSCYILPMFPYPSGNLHMGHMRVYTISDVMAKYFRLNGYNVIHPMGWDSFGLPAENAAIERGLDPAEWTRNNIQIMKEQLSKIGVEFDWDRELSTCEPEYYKWTQSIFLKLYEHGLINRRYSPVYWDPVDKTVLADEQIDSSGRAWRSGALAERKNLEQWAVETPRYAKRLLDGLEKLTNDSRSWEEVAAFQANWIGKCDVYRFLLPVNGGDKGERFDLRLQDPTELCRAEFLMVLPNHPLAEHGKTGRYISKKTVRNIVTGNDLPVIVLEEGANLNDSNRFFMDARIGFAAKSELDKGMAKKFTFENGQTQIVTSADGILRLAEKEGAGGYLTSRKQSDWVVSRQRGWGTPIPMIKSPQGEYRPVPESMLPILGPQRGQVLPENGQLETDTLDTFFDSSWYYLRYLDPHNENCLADLEKQKEFMPVHLYVGGIEHADCHVFFARFISHFLHDIGLAATPEPFAQMLPQGMVKGLTFVGSEGQYLKGDEVEEVQGEYIRKDTKQSVKATYEKMSKSKGNGLDPMQIIDEFGVDMTRVQLLRAAAPRSDVNWSTNYLKGLTKWVERIRWLVDTYTSYRRSQPTAEPKNNEETDMYCKEVYNYHILNVSLCLELLHLHNTSIMNLQGLTSSLRKMDPEEIGTSKEAERCIHALVIMLQTVAPNISKELWAQLVTVNAYDESIREKDKELEQQKWPQIDPEADIEFIIRMLGITCVKASVPRQLIQHTSKEELLELAKQNYHKGFFDLLSEQNLTINDSRVRRRTGLYVCLDLDVPSTIKKDDVSAITKIWNDRKFQILKAEKKKQKAQ</sequence>
<dbReference type="InterPro" id="IPR009080">
    <property type="entry name" value="tRNAsynth_Ia_anticodon-bd"/>
</dbReference>
<comment type="caution">
    <text evidence="11">The sequence shown here is derived from an EMBL/GenBank/DDBJ whole genome shotgun (WGS) entry which is preliminary data.</text>
</comment>
<evidence type="ECO:0000259" key="10">
    <source>
        <dbReference type="Pfam" id="PF00133"/>
    </source>
</evidence>